<feature type="region of interest" description="Disordered" evidence="1">
    <location>
        <begin position="468"/>
        <end position="490"/>
    </location>
</feature>
<protein>
    <recommendedName>
        <fullName evidence="2">Heterokaryon incompatibility domain-containing protein</fullName>
    </recommendedName>
</protein>
<dbReference type="EMBL" id="JAPEUY010000010">
    <property type="protein sequence ID" value="KAJ4369118.1"/>
    <property type="molecule type" value="Genomic_DNA"/>
</dbReference>
<evidence type="ECO:0000313" key="4">
    <source>
        <dbReference type="Proteomes" id="UP001140560"/>
    </source>
</evidence>
<dbReference type="OrthoDB" id="2504919at2759"/>
<keyword evidence="4" id="KW-1185">Reference proteome</keyword>
<reference evidence="3" key="1">
    <citation type="submission" date="2022-10" db="EMBL/GenBank/DDBJ databases">
        <title>Tapping the CABI collections for fungal endophytes: first genome assemblies for Collariella, Neodidymelliopsis, Ascochyta clinopodiicola, Didymella pomorum, Didymosphaeria variabile, Neocosmospora piperis and Neocucurbitaria cava.</title>
        <authorList>
            <person name="Hill R."/>
        </authorList>
    </citation>
    <scope>NUCLEOTIDE SEQUENCE</scope>
    <source>
        <strain evidence="3">IMI 356814</strain>
    </source>
</reference>
<dbReference type="Proteomes" id="UP001140560">
    <property type="component" value="Unassembled WGS sequence"/>
</dbReference>
<comment type="caution">
    <text evidence="3">The sequence shown here is derived from an EMBL/GenBank/DDBJ whole genome shotgun (WGS) entry which is preliminary data.</text>
</comment>
<sequence length="587" mass="67256">MVTNHADFNDKDWWWIDSLCINLEDGHEREEQVRIMAEIYKRARRAIVWLGEEVEEGSNCTGAIEFLHYLASLQVAFTGDDYGMRKNLEDPKFTSSCDAVSKLLFRPWWTRVWTLQEFVLPKEAKLYCGKDSITRGKFKSAIYSIFLCSTISQDFEHQLVPRKAFDGAFNRRRIHQWYTNQRSRGISLISIMAYLGNHSATDSRDRIFSVLGLITSRDRALIGAPEYSTSTEVQFSKLVRSFWTTHGSLDIICFVHIFSRYSVPTDPGSENAVPWWAPDWRAMIDFASPVPLMASQSASKHIGNFRPLHSNTWKAQYDAPGSQLSKKANVHFSDNLKELWVDGVVLDTIDGLGGLDDRELRCQSFVCAEYGHAMLQSAEDQERGPRSNMLPMDWLEAITRSLVLDRQDKYLCFPAPTHYITDFLHLCHACMGDEPVDWSFATWFDHNKNLRCGDQTLQEWIRAVPTQRPSCPPPLHRPPSYPAHQKNDPDSDKLDTFLSRFHDTVRKKARRLMVAREGLVGMAPCRAREGDVIAVLFGCSIPLILRNRGEREAWQVIGEGYAHGFMNGEVADLIKRGKKSVRRLRLV</sequence>
<feature type="compositionally biased region" description="Pro residues" evidence="1">
    <location>
        <begin position="470"/>
        <end position="481"/>
    </location>
</feature>
<dbReference type="PANTHER" id="PTHR24148:SF64">
    <property type="entry name" value="HETEROKARYON INCOMPATIBILITY DOMAIN-CONTAINING PROTEIN"/>
    <property type="match status" value="1"/>
</dbReference>
<evidence type="ECO:0000256" key="1">
    <source>
        <dbReference type="SAM" id="MobiDB-lite"/>
    </source>
</evidence>
<feature type="domain" description="Heterokaryon incompatibility" evidence="2">
    <location>
        <begin position="9"/>
        <end position="117"/>
    </location>
</feature>
<accession>A0A9W9CLE9</accession>
<gene>
    <name evidence="3" type="ORF">N0V83_006202</name>
</gene>
<dbReference type="InterPro" id="IPR052895">
    <property type="entry name" value="HetReg/Transcr_Mod"/>
</dbReference>
<evidence type="ECO:0000259" key="2">
    <source>
        <dbReference type="Pfam" id="PF06985"/>
    </source>
</evidence>
<organism evidence="3 4">
    <name type="scientific">Neocucurbitaria cava</name>
    <dbReference type="NCBI Taxonomy" id="798079"/>
    <lineage>
        <taxon>Eukaryota</taxon>
        <taxon>Fungi</taxon>
        <taxon>Dikarya</taxon>
        <taxon>Ascomycota</taxon>
        <taxon>Pezizomycotina</taxon>
        <taxon>Dothideomycetes</taxon>
        <taxon>Pleosporomycetidae</taxon>
        <taxon>Pleosporales</taxon>
        <taxon>Pleosporineae</taxon>
        <taxon>Cucurbitariaceae</taxon>
        <taxon>Neocucurbitaria</taxon>
    </lineage>
</organism>
<evidence type="ECO:0000313" key="3">
    <source>
        <dbReference type="EMBL" id="KAJ4369118.1"/>
    </source>
</evidence>
<dbReference type="InterPro" id="IPR010730">
    <property type="entry name" value="HET"/>
</dbReference>
<proteinExistence type="predicted"/>
<dbReference type="Pfam" id="PF26639">
    <property type="entry name" value="Het-6_barrel"/>
    <property type="match status" value="1"/>
</dbReference>
<dbReference type="Pfam" id="PF06985">
    <property type="entry name" value="HET"/>
    <property type="match status" value="1"/>
</dbReference>
<name>A0A9W9CLE9_9PLEO</name>
<dbReference type="PANTHER" id="PTHR24148">
    <property type="entry name" value="ANKYRIN REPEAT DOMAIN-CONTAINING PROTEIN 39 HOMOLOG-RELATED"/>
    <property type="match status" value="1"/>
</dbReference>
<dbReference type="AlphaFoldDB" id="A0A9W9CLE9"/>